<dbReference type="EMBL" id="JBFSOO010000003">
    <property type="protein sequence ID" value="MEZ6852773.1"/>
    <property type="molecule type" value="Genomic_DNA"/>
</dbReference>
<evidence type="ECO:0000313" key="1">
    <source>
        <dbReference type="EMBL" id="MEZ6852773.1"/>
    </source>
</evidence>
<dbReference type="RefSeq" id="WP_073020939.1">
    <property type="nucleotide sequence ID" value="NZ_CP192219.1"/>
</dbReference>
<protein>
    <submittedName>
        <fullName evidence="1">Uncharacterized protein</fullName>
    </submittedName>
</protein>
<reference evidence="1 2" key="1">
    <citation type="submission" date="2024-07" db="EMBL/GenBank/DDBJ databases">
        <title>Active virus-host system and metabolic interactions in a Lokiarchaeon culture.</title>
        <authorList>
            <person name="Ponce Toledo R.I."/>
            <person name="Rodrigues Oliveira T."/>
            <person name="Schleper C."/>
        </authorList>
    </citation>
    <scope>NUCLEOTIDE SEQUENCE [LARGE SCALE GENOMIC DNA]</scope>
    <source>
        <strain evidence="1 2">B35</strain>
    </source>
</reference>
<proteinExistence type="predicted"/>
<organism evidence="1 2">
    <name type="scientific">Halodesulfovibrio aestuarii</name>
    <dbReference type="NCBI Taxonomy" id="126333"/>
    <lineage>
        <taxon>Bacteria</taxon>
        <taxon>Pseudomonadati</taxon>
        <taxon>Thermodesulfobacteriota</taxon>
        <taxon>Desulfovibrionia</taxon>
        <taxon>Desulfovibrionales</taxon>
        <taxon>Desulfovibrionaceae</taxon>
        <taxon>Halodesulfovibrio</taxon>
    </lineage>
</organism>
<accession>A0ABV4JPU0</accession>
<name>A0ABV4JPU0_9BACT</name>
<evidence type="ECO:0000313" key="2">
    <source>
        <dbReference type="Proteomes" id="UP001568358"/>
    </source>
</evidence>
<gene>
    <name evidence="1" type="ORF">AB2Z07_04380</name>
</gene>
<sequence>MKRTSYMIEELVLLLDFVQLAMREAVRRSKSSLLALCDYRLWAMVTMVGIQNLLRVAFMPEQAVAGREGE</sequence>
<keyword evidence="2" id="KW-1185">Reference proteome</keyword>
<comment type="caution">
    <text evidence="1">The sequence shown here is derived from an EMBL/GenBank/DDBJ whole genome shotgun (WGS) entry which is preliminary data.</text>
</comment>
<dbReference type="Proteomes" id="UP001568358">
    <property type="component" value="Unassembled WGS sequence"/>
</dbReference>